<dbReference type="SUPFAM" id="SSF48452">
    <property type="entry name" value="TPR-like"/>
    <property type="match status" value="2"/>
</dbReference>
<evidence type="ECO:0000313" key="7">
    <source>
        <dbReference type="Proteomes" id="UP000244803"/>
    </source>
</evidence>
<dbReference type="GO" id="GO:0003729">
    <property type="term" value="F:mRNA binding"/>
    <property type="evidence" value="ECO:0007669"/>
    <property type="project" value="TreeGrafter"/>
</dbReference>
<evidence type="ECO:0000313" key="6">
    <source>
        <dbReference type="EMBL" id="UKJ87682.2"/>
    </source>
</evidence>
<dbReference type="Proteomes" id="UP000244803">
    <property type="component" value="Chromosome 1"/>
</dbReference>
<dbReference type="AlphaFoldDB" id="A0A976M3J7"/>
<accession>A0A976M3J7</accession>
<reference evidence="6" key="1">
    <citation type="submission" date="2022-07" db="EMBL/GenBank/DDBJ databases">
        <title>Evaluation of T. orientalis genome assembly methods using nanopore sequencing and analysis of variation between genomes.</title>
        <authorList>
            <person name="Yam J."/>
            <person name="Micallef M.L."/>
            <person name="Liu M."/>
            <person name="Djordjevic S.P."/>
            <person name="Bogema D.R."/>
            <person name="Jenkins C."/>
        </authorList>
    </citation>
    <scope>NUCLEOTIDE SEQUENCE</scope>
    <source>
        <strain evidence="6">Fish Creek</strain>
    </source>
</reference>
<dbReference type="GO" id="GO:0005634">
    <property type="term" value="C:nucleus"/>
    <property type="evidence" value="ECO:0007669"/>
    <property type="project" value="UniProtKB-SubCell"/>
</dbReference>
<dbReference type="PANTHER" id="PTHR19980:SF0">
    <property type="entry name" value="CLEAVAGE STIMULATION FACTOR SUBUNIT 3"/>
    <property type="match status" value="1"/>
</dbReference>
<protein>
    <recommendedName>
        <fullName evidence="5">Suppressor of forked domain-containing protein</fullName>
    </recommendedName>
</protein>
<gene>
    <name evidence="6" type="ORF">MACJ_000122</name>
</gene>
<dbReference type="Gene3D" id="1.25.40.10">
    <property type="entry name" value="Tetratricopeptide repeat domain"/>
    <property type="match status" value="1"/>
</dbReference>
<dbReference type="InterPro" id="IPR008847">
    <property type="entry name" value="Suf"/>
</dbReference>
<keyword evidence="3" id="KW-0539">Nucleus</keyword>
<evidence type="ECO:0000259" key="5">
    <source>
        <dbReference type="Pfam" id="PF05843"/>
    </source>
</evidence>
<keyword evidence="2" id="KW-0677">Repeat</keyword>
<name>A0A976M3J7_THEOR</name>
<feature type="region of interest" description="Disordered" evidence="4">
    <location>
        <begin position="679"/>
        <end position="751"/>
    </location>
</feature>
<feature type="compositionally biased region" description="Basic residues" evidence="4">
    <location>
        <begin position="725"/>
        <end position="735"/>
    </location>
</feature>
<proteinExistence type="predicted"/>
<evidence type="ECO:0000256" key="4">
    <source>
        <dbReference type="SAM" id="MobiDB-lite"/>
    </source>
</evidence>
<dbReference type="EMBL" id="CP056065">
    <property type="protein sequence ID" value="UKJ87682.2"/>
    <property type="molecule type" value="Genomic_DNA"/>
</dbReference>
<dbReference type="PANTHER" id="PTHR19980">
    <property type="entry name" value="RNA CLEAVAGE STIMULATION FACTOR"/>
    <property type="match status" value="1"/>
</dbReference>
<dbReference type="InterPro" id="IPR011990">
    <property type="entry name" value="TPR-like_helical_dom_sf"/>
</dbReference>
<dbReference type="Pfam" id="PF05843">
    <property type="entry name" value="Suf"/>
    <property type="match status" value="1"/>
</dbReference>
<evidence type="ECO:0000256" key="3">
    <source>
        <dbReference type="ARBA" id="ARBA00023242"/>
    </source>
</evidence>
<feature type="compositionally biased region" description="Basic and acidic residues" evidence="4">
    <location>
        <begin position="707"/>
        <end position="724"/>
    </location>
</feature>
<evidence type="ECO:0000256" key="2">
    <source>
        <dbReference type="ARBA" id="ARBA00022737"/>
    </source>
</evidence>
<dbReference type="GO" id="GO:0031124">
    <property type="term" value="P:mRNA 3'-end processing"/>
    <property type="evidence" value="ECO:0007669"/>
    <property type="project" value="InterPro"/>
</dbReference>
<feature type="domain" description="Suppressor of forked" evidence="5">
    <location>
        <begin position="225"/>
        <end position="592"/>
    </location>
</feature>
<comment type="subcellular location">
    <subcellularLocation>
        <location evidence="1">Nucleus</location>
    </subcellularLocation>
</comment>
<sequence>MAPKDPNFSNKFVVASKIFVSVIPDSNTLIPEKLASTAQSEVPSNVYLLDTPEDDGSWFKYMKVAKTPELFEEACSIYPKYWKVYYRHALYYIYTRDSSKAFEVFNEALKSVNDFDLHVKYLVFLYHTASIHEYIGSLINAIEKAGFDYRSDTLWMEWAIILVKIYNCNLLALGMTSGLLPDIFTLDQNLLKTPLVPSETEQLLFRSPNSLDPSNRTYLEMYGELNSLRNLFHRWLKTPTNNMRALWDSYSNFENTVDSTGTLSSKLLGEMKTVINLSMRSYERITELYSKVYPIKPASYEGTMSSPDTVSEALGYWMEIIMFEESNPLEVENELVVERVVYNFERALCPLVFSREMWYRYFQYLVFTDRRELAISKAKMALTKYLKEDDKLRFVLALYLQESGDVDKAHEEFASLVAPGLKSSELDSEVKEEVKLRSLLECKDYLSYEKSELDGIVHYLNFVRREMGNRAWREHIQLILAKSDLKSWELYWYAASTELRCFRDYDRAVQILKQAQSKMTFNFKYMLLFFNTLLNVGKHNDVRILISELIVGSLDKGSKMTELDRETLWNFWMNMEYLYGTAETFENVKSLYLSSVISSKLGLDTFAEKSKHITEAAKFPLYADVGEAFKKSGSTSKRQIANDFSSIVESRKKLFCSGVSFDHLDKIFKFNVFHHGSPEAKGAELSPEQGVQPPAQDKLPTVAAPTEVKREPDHVENEDRLPRKDPKRAKGRKTKAQASERGDDEVVAEAPRTNPDEPVCLVKYGTKIARPNVSRLSEIEPKMTTSLESLLQLHSSRRPIMPPKFRTLDSTTTPCKALFDFIRILPSSRDNKFSNLYVNTESVDYLIRTVENMDLENIEIDQYEPLPTNLTAHLKETDETLNEKSFEFNQGLENILRFLQDNSNFEDRPGKRNKIAI</sequence>
<dbReference type="OrthoDB" id="26282at2759"/>
<organism evidence="6 7">
    <name type="scientific">Theileria orientalis</name>
    <dbReference type="NCBI Taxonomy" id="68886"/>
    <lineage>
        <taxon>Eukaryota</taxon>
        <taxon>Sar</taxon>
        <taxon>Alveolata</taxon>
        <taxon>Apicomplexa</taxon>
        <taxon>Aconoidasida</taxon>
        <taxon>Piroplasmida</taxon>
        <taxon>Theileriidae</taxon>
        <taxon>Theileria</taxon>
    </lineage>
</organism>
<dbReference type="InterPro" id="IPR045243">
    <property type="entry name" value="Rna14-like"/>
</dbReference>
<evidence type="ECO:0000256" key="1">
    <source>
        <dbReference type="ARBA" id="ARBA00004123"/>
    </source>
</evidence>